<dbReference type="AlphaFoldDB" id="A0A0L6UYQ1"/>
<keyword evidence="4" id="KW-1185">Reference proteome</keyword>
<evidence type="ECO:0000256" key="1">
    <source>
        <dbReference type="SAM" id="MobiDB-lite"/>
    </source>
</evidence>
<keyword evidence="2" id="KW-1133">Transmembrane helix</keyword>
<keyword evidence="2" id="KW-0812">Transmembrane</keyword>
<feature type="transmembrane region" description="Helical" evidence="2">
    <location>
        <begin position="554"/>
        <end position="572"/>
    </location>
</feature>
<evidence type="ECO:0000313" key="4">
    <source>
        <dbReference type="Proteomes" id="UP000037035"/>
    </source>
</evidence>
<organism evidence="3 4">
    <name type="scientific">Puccinia sorghi</name>
    <dbReference type="NCBI Taxonomy" id="27349"/>
    <lineage>
        <taxon>Eukaryota</taxon>
        <taxon>Fungi</taxon>
        <taxon>Dikarya</taxon>
        <taxon>Basidiomycota</taxon>
        <taxon>Pucciniomycotina</taxon>
        <taxon>Pucciniomycetes</taxon>
        <taxon>Pucciniales</taxon>
        <taxon>Pucciniaceae</taxon>
        <taxon>Puccinia</taxon>
    </lineage>
</organism>
<dbReference type="VEuPathDB" id="FungiDB:VP01_326g5"/>
<accession>A0A0L6UYQ1</accession>
<gene>
    <name evidence="3" type="ORF">VP01_326g5</name>
</gene>
<feature type="transmembrane region" description="Helical" evidence="2">
    <location>
        <begin position="485"/>
        <end position="505"/>
    </location>
</feature>
<comment type="caution">
    <text evidence="3">The sequence shown here is derived from an EMBL/GenBank/DDBJ whole genome shotgun (WGS) entry which is preliminary data.</text>
</comment>
<feature type="region of interest" description="Disordered" evidence="1">
    <location>
        <begin position="402"/>
        <end position="437"/>
    </location>
</feature>
<sequence length="599" mass="69434">MIFLRTFVHSPFSFFQVGYRINNSRGKPWVQPYSLLNPPETAGPYKSLLENNAQLGKEWRRGKNNMVAKVQRSDLAESGLLLNQRGSSASVASLRVEAQFLDKFFCCRVSFLCEISVTSMKLFCRLSNKNKSISLISIMMNHKISLICISWSTLMSLIIYFFPFDCFPTDYVELTTLDICVVYLLQVKNENQFFTFFIRNYLCFNSFTYSLIVRMVAAGMTKNSIPNRLGIVSGFSYWKAMYGFSRSGCTGNSALSFSFETIYNTMDLTKTFQDELNRECGCFLSVYSINLLYYWKQHQQAIQTAHKDFQGSVPQALTSFQNTFQTSCGICTLKKKKKWNNIQCLFLSQKNIKKCKKIMDLYLYFMLPSYQKNAFDDFFFPFLQKEILMKSFGYNGQMLRSDKMGKREETREERKKMKIQQTASANNGPPKMDQPADTDSPVYLEEWSQKGKAKLILGGIIEKNNSSSHHPSSIYYNPPSANHQYQLISISFPFSVFFILFCYPLNKNLNTNPHSSNIKLSHLSLLLLVSFLSSCLPLSSAFCLGYFAYHLRVWYSPLFFLLLYFFFFIQRLRQKGPLGLREFQINLSRQDLNLYFPPF</sequence>
<proteinExistence type="predicted"/>
<evidence type="ECO:0000256" key="2">
    <source>
        <dbReference type="SAM" id="Phobius"/>
    </source>
</evidence>
<feature type="compositionally biased region" description="Basic and acidic residues" evidence="1">
    <location>
        <begin position="402"/>
        <end position="415"/>
    </location>
</feature>
<reference evidence="3 4" key="1">
    <citation type="submission" date="2015-08" db="EMBL/GenBank/DDBJ databases">
        <title>Next Generation Sequencing and Analysis of the Genome of Puccinia sorghi L Schw, the Causal Agent of Maize Common Rust.</title>
        <authorList>
            <person name="Rochi L."/>
            <person name="Burguener G."/>
            <person name="Darino M."/>
            <person name="Turjanski A."/>
            <person name="Kreff E."/>
            <person name="Dieguez M.J."/>
            <person name="Sacco F."/>
        </authorList>
    </citation>
    <scope>NUCLEOTIDE SEQUENCE [LARGE SCALE GENOMIC DNA]</scope>
    <source>
        <strain evidence="3 4">RO10H11247</strain>
    </source>
</reference>
<feature type="transmembrane region" description="Helical" evidence="2">
    <location>
        <begin position="525"/>
        <end position="548"/>
    </location>
</feature>
<evidence type="ECO:0000313" key="3">
    <source>
        <dbReference type="EMBL" id="KNZ53342.1"/>
    </source>
</evidence>
<dbReference type="EMBL" id="LAVV01008246">
    <property type="protein sequence ID" value="KNZ53342.1"/>
    <property type="molecule type" value="Genomic_DNA"/>
</dbReference>
<name>A0A0L6UYQ1_9BASI</name>
<protein>
    <submittedName>
        <fullName evidence="3">Uncharacterized protein</fullName>
    </submittedName>
</protein>
<dbReference type="Proteomes" id="UP000037035">
    <property type="component" value="Unassembled WGS sequence"/>
</dbReference>
<keyword evidence="2" id="KW-0472">Membrane</keyword>